<dbReference type="GO" id="GO:0140359">
    <property type="term" value="F:ABC-type transporter activity"/>
    <property type="evidence" value="ECO:0007669"/>
    <property type="project" value="InterPro"/>
</dbReference>
<feature type="transmembrane region" description="Helical" evidence="6">
    <location>
        <begin position="219"/>
        <end position="238"/>
    </location>
</feature>
<keyword evidence="9" id="KW-1185">Reference proteome</keyword>
<keyword evidence="3 6" id="KW-1133">Transmembrane helix</keyword>
<sequence>MSTPILSTTAAYIGLETRRALRDPGFVISTIGVPVMMYLLFTNLGGQNDPAYKAVAMVGMAAYGAMGAALSLGTGVAEDKSTGWLRQLRITPMTPRRVVTGRALTGTVVVLPAIASILLAGALVNGVRMAPAHWAAVALALWLGSFPFTLLGLGNGYRLSAQTAGVVNVACNLGLAVVGGLWFPVSLFPGWLATLSSWTPTHRFAELGAALSEGRAPSATALAVLAAWAAVFGAYAAISYRRSARTV</sequence>
<reference evidence="8" key="2">
    <citation type="submission" date="2020-09" db="EMBL/GenBank/DDBJ databases">
        <authorList>
            <person name="Sun Q."/>
            <person name="Ohkuma M."/>
        </authorList>
    </citation>
    <scope>NUCLEOTIDE SEQUENCE</scope>
    <source>
        <strain evidence="8">JCM 4518</strain>
    </source>
</reference>
<evidence type="ECO:0000259" key="7">
    <source>
        <dbReference type="Pfam" id="PF12698"/>
    </source>
</evidence>
<dbReference type="EMBL" id="BMUL01000018">
    <property type="protein sequence ID" value="GHB03919.1"/>
    <property type="molecule type" value="Genomic_DNA"/>
</dbReference>
<dbReference type="GO" id="GO:0043190">
    <property type="term" value="C:ATP-binding cassette (ABC) transporter complex"/>
    <property type="evidence" value="ECO:0007669"/>
    <property type="project" value="InterPro"/>
</dbReference>
<reference evidence="8" key="1">
    <citation type="journal article" date="2014" name="Int. J. Syst. Evol. Microbiol.">
        <title>Complete genome sequence of Corynebacterium casei LMG S-19264T (=DSM 44701T), isolated from a smear-ripened cheese.</title>
        <authorList>
            <consortium name="US DOE Joint Genome Institute (JGI-PGF)"/>
            <person name="Walter F."/>
            <person name="Albersmeier A."/>
            <person name="Kalinowski J."/>
            <person name="Ruckert C."/>
        </authorList>
    </citation>
    <scope>NUCLEOTIDE SEQUENCE</scope>
    <source>
        <strain evidence="8">JCM 4518</strain>
    </source>
</reference>
<dbReference type="AlphaFoldDB" id="A0A918T818"/>
<evidence type="ECO:0000256" key="6">
    <source>
        <dbReference type="SAM" id="Phobius"/>
    </source>
</evidence>
<evidence type="ECO:0000256" key="1">
    <source>
        <dbReference type="ARBA" id="ARBA00004141"/>
    </source>
</evidence>
<dbReference type="Pfam" id="PF12698">
    <property type="entry name" value="ABC2_membrane_3"/>
    <property type="match status" value="1"/>
</dbReference>
<dbReference type="PANTHER" id="PTHR43229:SF2">
    <property type="entry name" value="NODULATION PROTEIN J"/>
    <property type="match status" value="1"/>
</dbReference>
<feature type="transmembrane region" description="Helical" evidence="6">
    <location>
        <begin position="165"/>
        <end position="185"/>
    </location>
</feature>
<dbReference type="Proteomes" id="UP000644020">
    <property type="component" value="Unassembled WGS sequence"/>
</dbReference>
<dbReference type="PANTHER" id="PTHR43229">
    <property type="entry name" value="NODULATION PROTEIN J"/>
    <property type="match status" value="1"/>
</dbReference>
<comment type="subcellular location">
    <subcellularLocation>
        <location evidence="1">Membrane</location>
        <topology evidence="1">Multi-pass membrane protein</topology>
    </subcellularLocation>
</comment>
<evidence type="ECO:0000256" key="4">
    <source>
        <dbReference type="ARBA" id="ARBA00023136"/>
    </source>
</evidence>
<gene>
    <name evidence="8" type="ORF">GCM10010305_53820</name>
</gene>
<feature type="transmembrane region" description="Helical" evidence="6">
    <location>
        <begin position="54"/>
        <end position="77"/>
    </location>
</feature>
<dbReference type="InterPro" id="IPR000412">
    <property type="entry name" value="ABC_2_transport"/>
</dbReference>
<evidence type="ECO:0000256" key="2">
    <source>
        <dbReference type="ARBA" id="ARBA00022692"/>
    </source>
</evidence>
<dbReference type="RefSeq" id="WP_189982010.1">
    <property type="nucleotide sequence ID" value="NZ_BMUL01000018.1"/>
</dbReference>
<proteinExistence type="predicted"/>
<evidence type="ECO:0000256" key="3">
    <source>
        <dbReference type="ARBA" id="ARBA00022989"/>
    </source>
</evidence>
<dbReference type="PIRSF" id="PIRSF006648">
    <property type="entry name" value="DrrB"/>
    <property type="match status" value="1"/>
</dbReference>
<organism evidence="8 9">
    <name type="scientific">Streptomyces termitum</name>
    <dbReference type="NCBI Taxonomy" id="67368"/>
    <lineage>
        <taxon>Bacteria</taxon>
        <taxon>Bacillati</taxon>
        <taxon>Actinomycetota</taxon>
        <taxon>Actinomycetes</taxon>
        <taxon>Kitasatosporales</taxon>
        <taxon>Streptomycetaceae</taxon>
        <taxon>Streptomyces</taxon>
    </lineage>
</organism>
<feature type="domain" description="ABC-2 type transporter transmembrane" evidence="7">
    <location>
        <begin position="52"/>
        <end position="237"/>
    </location>
</feature>
<evidence type="ECO:0000256" key="5">
    <source>
        <dbReference type="ARBA" id="ARBA00023251"/>
    </source>
</evidence>
<dbReference type="GO" id="GO:0046677">
    <property type="term" value="P:response to antibiotic"/>
    <property type="evidence" value="ECO:0007669"/>
    <property type="project" value="UniProtKB-KW"/>
</dbReference>
<dbReference type="InterPro" id="IPR013525">
    <property type="entry name" value="ABC2_TM"/>
</dbReference>
<protein>
    <submittedName>
        <fullName evidence="8">ABC transporter</fullName>
    </submittedName>
</protein>
<keyword evidence="5" id="KW-0046">Antibiotic resistance</keyword>
<evidence type="ECO:0000313" key="9">
    <source>
        <dbReference type="Proteomes" id="UP000644020"/>
    </source>
</evidence>
<keyword evidence="2 6" id="KW-0812">Transmembrane</keyword>
<comment type="caution">
    <text evidence="8">The sequence shown here is derived from an EMBL/GenBank/DDBJ whole genome shotgun (WGS) entry which is preliminary data.</text>
</comment>
<feature type="transmembrane region" description="Helical" evidence="6">
    <location>
        <begin position="25"/>
        <end position="42"/>
    </location>
</feature>
<accession>A0A918T818</accession>
<dbReference type="InterPro" id="IPR051784">
    <property type="entry name" value="Nod_factor_ABC_transporter"/>
</dbReference>
<keyword evidence="4 6" id="KW-0472">Membrane</keyword>
<feature type="transmembrane region" description="Helical" evidence="6">
    <location>
        <begin position="98"/>
        <end position="120"/>
    </location>
</feature>
<name>A0A918T818_9ACTN</name>
<feature type="transmembrane region" description="Helical" evidence="6">
    <location>
        <begin position="132"/>
        <end position="153"/>
    </location>
</feature>
<evidence type="ECO:0000313" key="8">
    <source>
        <dbReference type="EMBL" id="GHB03919.1"/>
    </source>
</evidence>